<comment type="caution">
    <text evidence="1">The sequence shown here is derived from an EMBL/GenBank/DDBJ whole genome shotgun (WGS) entry which is preliminary data.</text>
</comment>
<proteinExistence type="predicted"/>
<evidence type="ECO:0000313" key="1">
    <source>
        <dbReference type="EMBL" id="MFC5006060.1"/>
    </source>
</evidence>
<dbReference type="EMBL" id="JBHSIU010000091">
    <property type="protein sequence ID" value="MFC5006060.1"/>
    <property type="molecule type" value="Genomic_DNA"/>
</dbReference>
<dbReference type="RefSeq" id="WP_380126657.1">
    <property type="nucleotide sequence ID" value="NZ_JBHSIU010000091.1"/>
</dbReference>
<dbReference type="Proteomes" id="UP001595912">
    <property type="component" value="Unassembled WGS sequence"/>
</dbReference>
<organism evidence="1 2">
    <name type="scientific">Dactylosporangium cerinum</name>
    <dbReference type="NCBI Taxonomy" id="1434730"/>
    <lineage>
        <taxon>Bacteria</taxon>
        <taxon>Bacillati</taxon>
        <taxon>Actinomycetota</taxon>
        <taxon>Actinomycetes</taxon>
        <taxon>Micromonosporales</taxon>
        <taxon>Micromonosporaceae</taxon>
        <taxon>Dactylosporangium</taxon>
    </lineage>
</organism>
<reference evidence="2" key="1">
    <citation type="journal article" date="2019" name="Int. J. Syst. Evol. Microbiol.">
        <title>The Global Catalogue of Microorganisms (GCM) 10K type strain sequencing project: providing services to taxonomists for standard genome sequencing and annotation.</title>
        <authorList>
            <consortium name="The Broad Institute Genomics Platform"/>
            <consortium name="The Broad Institute Genome Sequencing Center for Infectious Disease"/>
            <person name="Wu L."/>
            <person name="Ma J."/>
        </authorList>
    </citation>
    <scope>NUCLEOTIDE SEQUENCE [LARGE SCALE GENOMIC DNA]</scope>
    <source>
        <strain evidence="2">CGMCC 4.7152</strain>
    </source>
</reference>
<accession>A0ABV9WBJ3</accession>
<protein>
    <recommendedName>
        <fullName evidence="3">DUF1877 family protein</fullName>
    </recommendedName>
</protein>
<name>A0ABV9WBJ3_9ACTN</name>
<sequence length="234" mass="26601">MRPIADDDWVMMPACAASTGVPRRDQRARAALATLHERPGQSAEILARRHHIAVLERQLHSEKILHGVVNQEASMVHFFDYFRALDEEAVAELMAAAGGGPLLRKGHPPVADVVETNWIDPPVVLGKVLRFALDAAWDVDPVGERHVWPDGADQDEEYEGPWVSTLSERARDTLAEIPDDRLPSLAHRWSRIEEWSHFSEYPEPEYMLSVLEKLVRLARRARMNGERLYCWSCL</sequence>
<gene>
    <name evidence="1" type="ORF">ACFPIJ_50600</name>
</gene>
<evidence type="ECO:0000313" key="2">
    <source>
        <dbReference type="Proteomes" id="UP001595912"/>
    </source>
</evidence>
<evidence type="ECO:0008006" key="3">
    <source>
        <dbReference type="Google" id="ProtNLM"/>
    </source>
</evidence>
<keyword evidence="2" id="KW-1185">Reference proteome</keyword>